<evidence type="ECO:0000313" key="2">
    <source>
        <dbReference type="EMBL" id="PYH94686.1"/>
    </source>
</evidence>
<dbReference type="OrthoDB" id="412788at2759"/>
<dbReference type="GO" id="GO:0016491">
    <property type="term" value="F:oxidoreductase activity"/>
    <property type="evidence" value="ECO:0007669"/>
    <property type="project" value="InterPro"/>
</dbReference>
<reference evidence="2 3" key="1">
    <citation type="submission" date="2018-02" db="EMBL/GenBank/DDBJ databases">
        <title>The genomes of Aspergillus section Nigri reveals drivers in fungal speciation.</title>
        <authorList>
            <consortium name="DOE Joint Genome Institute"/>
            <person name="Vesth T.C."/>
            <person name="Nybo J."/>
            <person name="Theobald S."/>
            <person name="Brandl J."/>
            <person name="Frisvad J.C."/>
            <person name="Nielsen K.F."/>
            <person name="Lyhne E.K."/>
            <person name="Kogle M.E."/>
            <person name="Kuo A."/>
            <person name="Riley R."/>
            <person name="Clum A."/>
            <person name="Nolan M."/>
            <person name="Lipzen A."/>
            <person name="Salamov A."/>
            <person name="Henrissat B."/>
            <person name="Wiebenga A."/>
            <person name="De vries R.P."/>
            <person name="Grigoriev I.V."/>
            <person name="Mortensen U.H."/>
            <person name="Andersen M.R."/>
            <person name="Baker S.E."/>
        </authorList>
    </citation>
    <scope>NUCLEOTIDE SEQUENCE [LARGE SCALE GENOMIC DNA]</scope>
    <source>
        <strain evidence="2 3">CBS 707.79</strain>
    </source>
</reference>
<dbReference type="NCBIfam" id="NF041278">
    <property type="entry name" value="CmcJ_NvfI_EfuI"/>
    <property type="match status" value="1"/>
</dbReference>
<accession>A0A319DB89</accession>
<dbReference type="Proteomes" id="UP000247810">
    <property type="component" value="Unassembled WGS sequence"/>
</dbReference>
<evidence type="ECO:0000313" key="3">
    <source>
        <dbReference type="Proteomes" id="UP000247810"/>
    </source>
</evidence>
<comment type="similarity">
    <text evidence="1">Belongs to the asaB hydroxylase/desaturase family.</text>
</comment>
<evidence type="ECO:0000256" key="1">
    <source>
        <dbReference type="ARBA" id="ARBA00023604"/>
    </source>
</evidence>
<keyword evidence="3" id="KW-1185">Reference proteome</keyword>
<dbReference type="InterPro" id="IPR044053">
    <property type="entry name" value="AsaB-like"/>
</dbReference>
<dbReference type="PANTHER" id="PTHR34598">
    <property type="entry name" value="BLL6449 PROTEIN"/>
    <property type="match status" value="1"/>
</dbReference>
<protein>
    <recommendedName>
        <fullName evidence="4">GA4 desaturase family protein</fullName>
    </recommendedName>
</protein>
<dbReference type="PANTHER" id="PTHR34598:SF3">
    <property type="entry name" value="OXIDOREDUCTASE AN1597"/>
    <property type="match status" value="1"/>
</dbReference>
<organism evidence="2 3">
    <name type="scientific">Aspergillus ellipticus CBS 707.79</name>
    <dbReference type="NCBI Taxonomy" id="1448320"/>
    <lineage>
        <taxon>Eukaryota</taxon>
        <taxon>Fungi</taxon>
        <taxon>Dikarya</taxon>
        <taxon>Ascomycota</taxon>
        <taxon>Pezizomycotina</taxon>
        <taxon>Eurotiomycetes</taxon>
        <taxon>Eurotiomycetidae</taxon>
        <taxon>Eurotiales</taxon>
        <taxon>Aspergillaceae</taxon>
        <taxon>Aspergillus</taxon>
        <taxon>Aspergillus subgen. Circumdati</taxon>
    </lineage>
</organism>
<gene>
    <name evidence="2" type="ORF">BO71DRAFT_225628</name>
</gene>
<dbReference type="STRING" id="1448320.A0A319DB89"/>
<dbReference type="AlphaFoldDB" id="A0A319DB89"/>
<proteinExistence type="inferred from homology"/>
<dbReference type="VEuPathDB" id="FungiDB:BO71DRAFT_225628"/>
<dbReference type="EMBL" id="KZ825867">
    <property type="protein sequence ID" value="PYH94686.1"/>
    <property type="molecule type" value="Genomic_DNA"/>
</dbReference>
<evidence type="ECO:0008006" key="4">
    <source>
        <dbReference type="Google" id="ProtNLM"/>
    </source>
</evidence>
<sequence length="293" mass="32963">MPGTVKTSLNYYPMAGCNEMHLGSVQMFRRTFDPREVVVEDIRGREADFSLDTHGFMLHPHISQHVSGADTSTVVHEMYPETAAMLKEIAGATRVHVFSHLIRSASFEEMQRMAATSTPGTSYAGNVAPARAVHIDQSETGAYDILHDNMSEDEVERLQKSRWAIINVWRPLEPIKRDPLGLCDARSASEEDLVDVPTHLPSKSTGDKYTELSKGRSFGSFRVRYSDAHKWYYASEMTTEEVLLIKIFDSDKSGHRARRTPHSSFADPAAVHDSSPRKSLEIRCLVFFENEDA</sequence>
<name>A0A319DB89_9EURO</name>